<dbReference type="Proteomes" id="UP000095282">
    <property type="component" value="Unplaced"/>
</dbReference>
<keyword evidence="2" id="KW-1185">Reference proteome</keyword>
<feature type="compositionally biased region" description="Basic and acidic residues" evidence="1">
    <location>
        <begin position="376"/>
        <end position="395"/>
    </location>
</feature>
<evidence type="ECO:0000256" key="1">
    <source>
        <dbReference type="SAM" id="MobiDB-lite"/>
    </source>
</evidence>
<name>A0A1I7TWB6_9PELO</name>
<evidence type="ECO:0000313" key="3">
    <source>
        <dbReference type="WBParaSite" id="Csp11.Scaffold629.g12435.t1"/>
    </source>
</evidence>
<reference evidence="3" key="1">
    <citation type="submission" date="2016-11" db="UniProtKB">
        <authorList>
            <consortium name="WormBaseParasite"/>
        </authorList>
    </citation>
    <scope>IDENTIFICATION</scope>
</reference>
<protein>
    <submittedName>
        <fullName evidence="3">ULP_PROTEASE domain-containing protein</fullName>
    </submittedName>
</protein>
<feature type="region of interest" description="Disordered" evidence="1">
    <location>
        <begin position="685"/>
        <end position="706"/>
    </location>
</feature>
<sequence>MYNDENVPPEERVTVGRDAWRLQLLQEERVIPEVPAIVEYAEKGSQTNWIRQKEENPYKSEEKLICCTKRYILSGVDVEELKRKRVELHTDNFRDVCLPFNNSLDVQSWGLRDVLEMASQFMGANEVEILMLVNCDGKMLDQPMEELFLKLNEEKAIFSWRSFRKLADMMEQLKESIARNARGVVVTEGSSDRPAPSPSEKTFEEKGIQVDPIETVVDKLETGNIHVEVGGKRRAMTDLLEQRVERWGAGFNSVALPFSHSIEATRWTHEQLVEVVAQFLPNAAAHAIDSIPTINGYSKYEFCETSKWGKSMFRDLNLNSANISVAEFLKVKKNFNLQWCAQRDWEKEKARQETERVKELERLEGLYSIPSTPPAESKRDTEPPVKRSHVEKNPKPETGSQTDVQTVEVKYKPEELICSTKDHILAEVDLDDLHQDILEMTSQFMMANEVEGFKLAGISGWMLVLSDEDIFLNLNQKKAIFSWRRFKKFVDMMDQMKIAIARSATRVIIARRSLGLHSRNTRDPVINSGSSYSPFTVKTFEEKGIQSDPIETVVDKVEEGDVHVEVGGKRHGTIELSEKRVKSCGAGFSSVALPFDHSFENENWTHEQFVEVVAQFLPNAAVHAIDSQPLVGCSFHRFYLDSPEGMELFKDLNLNSANISGDEFVQVGKYFESLLGARQDYAVKQKEKEQRNAEQGEAEQTPFSGV</sequence>
<evidence type="ECO:0000313" key="2">
    <source>
        <dbReference type="Proteomes" id="UP000095282"/>
    </source>
</evidence>
<accession>A0A1I7TWB6</accession>
<proteinExistence type="predicted"/>
<dbReference type="WBParaSite" id="Csp11.Scaffold629.g12435.t1">
    <property type="protein sequence ID" value="Csp11.Scaffold629.g12435.t1"/>
    <property type="gene ID" value="Csp11.Scaffold629.g12435"/>
</dbReference>
<dbReference type="AlphaFoldDB" id="A0A1I7TWB6"/>
<organism evidence="2 3">
    <name type="scientific">Caenorhabditis tropicalis</name>
    <dbReference type="NCBI Taxonomy" id="1561998"/>
    <lineage>
        <taxon>Eukaryota</taxon>
        <taxon>Metazoa</taxon>
        <taxon>Ecdysozoa</taxon>
        <taxon>Nematoda</taxon>
        <taxon>Chromadorea</taxon>
        <taxon>Rhabditida</taxon>
        <taxon>Rhabditina</taxon>
        <taxon>Rhabditomorpha</taxon>
        <taxon>Rhabditoidea</taxon>
        <taxon>Rhabditidae</taxon>
        <taxon>Peloderinae</taxon>
        <taxon>Caenorhabditis</taxon>
    </lineage>
</organism>
<feature type="compositionally biased region" description="Basic and acidic residues" evidence="1">
    <location>
        <begin position="685"/>
        <end position="694"/>
    </location>
</feature>
<feature type="region of interest" description="Disordered" evidence="1">
    <location>
        <begin position="368"/>
        <end position="402"/>
    </location>
</feature>